<evidence type="ECO:0000259" key="1">
    <source>
        <dbReference type="Pfam" id="PF00534"/>
    </source>
</evidence>
<dbReference type="Pfam" id="PF13439">
    <property type="entry name" value="Glyco_transf_4"/>
    <property type="match status" value="1"/>
</dbReference>
<protein>
    <submittedName>
        <fullName evidence="3">Unannotated protein</fullName>
    </submittedName>
</protein>
<dbReference type="InterPro" id="IPR001296">
    <property type="entry name" value="Glyco_trans_1"/>
</dbReference>
<dbReference type="NCBIfam" id="TIGR02149">
    <property type="entry name" value="glgA_Coryne"/>
    <property type="match status" value="1"/>
</dbReference>
<feature type="domain" description="Glycosyltransferase subfamily 4-like N-terminal" evidence="2">
    <location>
        <begin position="15"/>
        <end position="176"/>
    </location>
</feature>
<proteinExistence type="predicted"/>
<accession>A0A6J7HEJ5</accession>
<feature type="domain" description="Glycosyl transferase family 1" evidence="1">
    <location>
        <begin position="189"/>
        <end position="361"/>
    </location>
</feature>
<gene>
    <name evidence="3" type="ORF">UFOPK3610_01045</name>
</gene>
<reference evidence="3" key="1">
    <citation type="submission" date="2020-05" db="EMBL/GenBank/DDBJ databases">
        <authorList>
            <person name="Chiriac C."/>
            <person name="Salcher M."/>
            <person name="Ghai R."/>
            <person name="Kavagutti S V."/>
        </authorList>
    </citation>
    <scope>NUCLEOTIDE SEQUENCE</scope>
</reference>
<dbReference type="Pfam" id="PF00534">
    <property type="entry name" value="Glycos_transf_1"/>
    <property type="match status" value="1"/>
</dbReference>
<evidence type="ECO:0000313" key="3">
    <source>
        <dbReference type="EMBL" id="CAB4914700.1"/>
    </source>
</evidence>
<dbReference type="AlphaFoldDB" id="A0A6J7HEJ5"/>
<dbReference type="PANTHER" id="PTHR12526:SF590">
    <property type="entry name" value="ALPHA-MALTOSE-1-PHOSPHATE SYNTHASE"/>
    <property type="match status" value="1"/>
</dbReference>
<organism evidence="3">
    <name type="scientific">freshwater metagenome</name>
    <dbReference type="NCBI Taxonomy" id="449393"/>
    <lineage>
        <taxon>unclassified sequences</taxon>
        <taxon>metagenomes</taxon>
        <taxon>ecological metagenomes</taxon>
    </lineage>
</organism>
<evidence type="ECO:0000259" key="2">
    <source>
        <dbReference type="Pfam" id="PF13439"/>
    </source>
</evidence>
<dbReference type="GO" id="GO:0009250">
    <property type="term" value="P:glucan biosynthetic process"/>
    <property type="evidence" value="ECO:0007669"/>
    <property type="project" value="InterPro"/>
</dbReference>
<dbReference type="CDD" id="cd03801">
    <property type="entry name" value="GT4_PimA-like"/>
    <property type="match status" value="1"/>
</dbReference>
<dbReference type="Gene3D" id="3.40.50.2000">
    <property type="entry name" value="Glycogen Phosphorylase B"/>
    <property type="match status" value="2"/>
</dbReference>
<sequence length="386" mass="41723">MRIGILTREWPPDVYGGAGVHVAQLVAHLRPHLTVDVQCFGEPRTDALAHTPPSDMTGANFALQTMAVDLEMARDAAGADLLHSHTWYANLAGHLGGLLHGVPHVITAHSLEPRRPWKEEQLGGGYRISSWVERSAYAAADAIIAVSNGMRDDVLDAYPFVDPDRVHVVHNGVDTDVYRPTDSTDLLDAAGIRTDQPYVVFVGRITRQKGILHLIQAAHRFEGINLILFASSPDTPEMGQEVAEAVAELRVANGPESVVWIQENAPRPLILQALSHSLAFVCPSIYEPLGIVNLEAMACETAVVASAVGGIPEVVVDGETGVLVPYDAAEPRAFEHAFADAVNDLAADPTHARRMGEAGRLRAIAHFGWDAIALRTIDVYRAALQR</sequence>
<dbReference type="EMBL" id="CAFBMR010000037">
    <property type="protein sequence ID" value="CAB4914700.1"/>
    <property type="molecule type" value="Genomic_DNA"/>
</dbReference>
<name>A0A6J7HEJ5_9ZZZZ</name>
<dbReference type="PANTHER" id="PTHR12526">
    <property type="entry name" value="GLYCOSYLTRANSFERASE"/>
    <property type="match status" value="1"/>
</dbReference>
<dbReference type="InterPro" id="IPR028098">
    <property type="entry name" value="Glyco_trans_4-like_N"/>
</dbReference>
<dbReference type="SUPFAM" id="SSF53756">
    <property type="entry name" value="UDP-Glycosyltransferase/glycogen phosphorylase"/>
    <property type="match status" value="1"/>
</dbReference>
<dbReference type="GO" id="GO:0016757">
    <property type="term" value="F:glycosyltransferase activity"/>
    <property type="evidence" value="ECO:0007669"/>
    <property type="project" value="InterPro"/>
</dbReference>
<dbReference type="InterPro" id="IPR011875">
    <property type="entry name" value="M1P_synthase"/>
</dbReference>